<name>A0ABX1JAR9_9PSEU</name>
<dbReference type="InterPro" id="IPR029033">
    <property type="entry name" value="His_PPase_superfam"/>
</dbReference>
<evidence type="ECO:0000313" key="2">
    <source>
        <dbReference type="Proteomes" id="UP000715441"/>
    </source>
</evidence>
<evidence type="ECO:0000313" key="1">
    <source>
        <dbReference type="EMBL" id="NKQ56878.1"/>
    </source>
</evidence>
<gene>
    <name evidence="1" type="ORF">HFP15_28800</name>
</gene>
<dbReference type="Gene3D" id="3.40.50.1240">
    <property type="entry name" value="Phosphoglycerate mutase-like"/>
    <property type="match status" value="1"/>
</dbReference>
<organism evidence="1 2">
    <name type="scientific">Amycolatopsis acididurans</name>
    <dbReference type="NCBI Taxonomy" id="2724524"/>
    <lineage>
        <taxon>Bacteria</taxon>
        <taxon>Bacillati</taxon>
        <taxon>Actinomycetota</taxon>
        <taxon>Actinomycetes</taxon>
        <taxon>Pseudonocardiales</taxon>
        <taxon>Pseudonocardiaceae</taxon>
        <taxon>Amycolatopsis</taxon>
    </lineage>
</organism>
<accession>A0ABX1JAR9</accession>
<dbReference type="PANTHER" id="PTHR47623:SF1">
    <property type="entry name" value="OS09G0287300 PROTEIN"/>
    <property type="match status" value="1"/>
</dbReference>
<dbReference type="SMART" id="SM00855">
    <property type="entry name" value="PGAM"/>
    <property type="match status" value="1"/>
</dbReference>
<comment type="caution">
    <text evidence="1">The sequence shown here is derived from an EMBL/GenBank/DDBJ whole genome shotgun (WGS) entry which is preliminary data.</text>
</comment>
<dbReference type="EMBL" id="JAAXLS010000028">
    <property type="protein sequence ID" value="NKQ56878.1"/>
    <property type="molecule type" value="Genomic_DNA"/>
</dbReference>
<dbReference type="PANTHER" id="PTHR47623">
    <property type="entry name" value="OS09G0287300 PROTEIN"/>
    <property type="match status" value="1"/>
</dbReference>
<protein>
    <submittedName>
        <fullName evidence="1">Histidine phosphatase family protein</fullName>
    </submittedName>
</protein>
<sequence length="150" mass="16191">MPDTLIVLRHAKSDWTGNVPDFDRPLAGRGRRDAPAAGRWLADNAGAIDLVVCSPAKRARQTWKRVAAELPSQPEVRFEPRLYDEGVGALLDVLLDVPAGPKTVLFVGHNPDLSMLVERLSGGECELRTSSIAVVDLATKTVRATATPRG</sequence>
<dbReference type="InterPro" id="IPR013078">
    <property type="entry name" value="His_Pase_superF_clade-1"/>
</dbReference>
<dbReference type="Proteomes" id="UP000715441">
    <property type="component" value="Unassembled WGS sequence"/>
</dbReference>
<dbReference type="SUPFAM" id="SSF53254">
    <property type="entry name" value="Phosphoglycerate mutase-like"/>
    <property type="match status" value="1"/>
</dbReference>
<dbReference type="CDD" id="cd07067">
    <property type="entry name" value="HP_PGM_like"/>
    <property type="match status" value="1"/>
</dbReference>
<proteinExistence type="predicted"/>
<dbReference type="RefSeq" id="WP_168519905.1">
    <property type="nucleotide sequence ID" value="NZ_JAAXLS010000028.1"/>
</dbReference>
<dbReference type="Pfam" id="PF00300">
    <property type="entry name" value="His_Phos_1"/>
    <property type="match status" value="1"/>
</dbReference>
<keyword evidence="2" id="KW-1185">Reference proteome</keyword>
<reference evidence="1 2" key="1">
    <citation type="submission" date="2020-04" db="EMBL/GenBank/DDBJ databases">
        <title>Novel species.</title>
        <authorList>
            <person name="Teo W.F.A."/>
            <person name="Lipun K."/>
            <person name="Srisuk N."/>
            <person name="Duangmal K."/>
        </authorList>
    </citation>
    <scope>NUCLEOTIDE SEQUENCE [LARGE SCALE GENOMIC DNA]</scope>
    <source>
        <strain evidence="1 2">K13G38</strain>
    </source>
</reference>